<evidence type="ECO:0000256" key="1">
    <source>
        <dbReference type="ARBA" id="ARBA00011494"/>
    </source>
</evidence>
<evidence type="ECO:0000256" key="2">
    <source>
        <dbReference type="ARBA" id="ARBA00014294"/>
    </source>
</evidence>
<dbReference type="RefSeq" id="XP_006821234.1">
    <property type="nucleotide sequence ID" value="XM_006821171.1"/>
</dbReference>
<evidence type="ECO:0000256" key="4">
    <source>
        <dbReference type="ARBA" id="ARBA00025338"/>
    </source>
</evidence>
<sequence length="360" mass="41201">MFGWIRRFWHRHRTKLFVTGAVIGGAVLLGKYASWKLNELREQEAVEYLSLTRRQHHFDSNQRTCNMTVLSMIPNLKEILMQLLDSENLTAQLKNKPTNRVEIWEELKIISFTRTIVAVYSSCMLVVLLRIQLNIIGGYMYLDGMSSQDMFQSTDQKLPPEIQQRYLATIQYLLEQGLKDFITSVRSAVEAVLTCVSLKHCISTHEVTAMINKVRSLIETEKTEQFDSAHSLCKYMLPSEATVMQENGIIHQLMIETKDMLESDDCSNIINLCLKTGFNRLEDNIQQFYNPVDVTNENNLQYLNIPLAKIIPVMNGQIHSICSDTPNHFVQELLLLQPVKDFAANIYEAFSQSASASIAP</sequence>
<evidence type="ECO:0000256" key="3">
    <source>
        <dbReference type="ARBA" id="ARBA00022593"/>
    </source>
</evidence>
<dbReference type="PANTHER" id="PTHR28080">
    <property type="entry name" value="PEROXISOMAL BIOGENESIS FACTOR 3"/>
    <property type="match status" value="1"/>
</dbReference>
<keyword evidence="6" id="KW-1185">Reference proteome</keyword>
<comment type="subunit">
    <text evidence="1">Interacts with PEX19.</text>
</comment>
<dbReference type="GeneID" id="100368197"/>
<proteinExistence type="predicted"/>
<evidence type="ECO:0000313" key="6">
    <source>
        <dbReference type="Proteomes" id="UP000694865"/>
    </source>
</evidence>
<keyword evidence="3" id="KW-0962">Peroxisome biogenesis</keyword>
<gene>
    <name evidence="7" type="primary">LOC100368197</name>
</gene>
<evidence type="ECO:0000256" key="5">
    <source>
        <dbReference type="ARBA" id="ARBA00029630"/>
    </source>
</evidence>
<evidence type="ECO:0000313" key="7">
    <source>
        <dbReference type="RefSeq" id="XP_006821234.1"/>
    </source>
</evidence>
<reference evidence="7" key="1">
    <citation type="submission" date="2025-08" db="UniProtKB">
        <authorList>
            <consortium name="RefSeq"/>
        </authorList>
    </citation>
    <scope>IDENTIFICATION</scope>
    <source>
        <tissue evidence="7">Testes</tissue>
    </source>
</reference>
<dbReference type="Pfam" id="PF04882">
    <property type="entry name" value="Peroxin-3"/>
    <property type="match status" value="1"/>
</dbReference>
<name>A0ABM0MMJ3_SACKO</name>
<accession>A0ABM0MMJ3</accession>
<organism evidence="6 7">
    <name type="scientific">Saccoglossus kowalevskii</name>
    <name type="common">Acorn worm</name>
    <dbReference type="NCBI Taxonomy" id="10224"/>
    <lineage>
        <taxon>Eukaryota</taxon>
        <taxon>Metazoa</taxon>
        <taxon>Hemichordata</taxon>
        <taxon>Enteropneusta</taxon>
        <taxon>Harrimaniidae</taxon>
        <taxon>Saccoglossus</taxon>
    </lineage>
</organism>
<dbReference type="Proteomes" id="UP000694865">
    <property type="component" value="Unplaced"/>
</dbReference>
<comment type="function">
    <text evidence="4">Involved in peroxisome biosynthesis and integrity. Assembles membrane vesicles before the matrix proteins are translocated. As a docking factor for PEX19, is necessary for the import of peroxisomal membrane proteins in the peroxisomes.</text>
</comment>
<dbReference type="InterPro" id="IPR006966">
    <property type="entry name" value="Peroxin-3"/>
</dbReference>
<protein>
    <recommendedName>
        <fullName evidence="2">Peroxisomal biogenesis factor 3</fullName>
    </recommendedName>
    <alternativeName>
        <fullName evidence="5">Peroxisomal assembly protein PEX3</fullName>
    </alternativeName>
</protein>
<dbReference type="PANTHER" id="PTHR28080:SF1">
    <property type="entry name" value="PEROXISOMAL BIOGENESIS FACTOR 3"/>
    <property type="match status" value="1"/>
</dbReference>